<dbReference type="GO" id="GO:0030154">
    <property type="term" value="P:cell differentiation"/>
    <property type="evidence" value="ECO:0007669"/>
    <property type="project" value="TreeGrafter"/>
</dbReference>
<proteinExistence type="predicted"/>
<reference evidence="6" key="1">
    <citation type="submission" date="2021-02" db="EMBL/GenBank/DDBJ databases">
        <authorList>
            <person name="Nowell W R."/>
        </authorList>
    </citation>
    <scope>NUCLEOTIDE SEQUENCE</scope>
</reference>
<dbReference type="AlphaFoldDB" id="A0A814C2R8"/>
<feature type="domain" description="Fork-head" evidence="5">
    <location>
        <begin position="71"/>
        <end position="165"/>
    </location>
</feature>
<evidence type="ECO:0000256" key="4">
    <source>
        <dbReference type="SAM" id="MobiDB-lite"/>
    </source>
</evidence>
<dbReference type="InterPro" id="IPR036388">
    <property type="entry name" value="WH-like_DNA-bd_sf"/>
</dbReference>
<dbReference type="GO" id="GO:0000978">
    <property type="term" value="F:RNA polymerase II cis-regulatory region sequence-specific DNA binding"/>
    <property type="evidence" value="ECO:0007669"/>
    <property type="project" value="TreeGrafter"/>
</dbReference>
<dbReference type="CDD" id="cd20027">
    <property type="entry name" value="FH_FOXL1"/>
    <property type="match status" value="1"/>
</dbReference>
<dbReference type="PRINTS" id="PR00053">
    <property type="entry name" value="FORKHEAD"/>
</dbReference>
<dbReference type="OrthoDB" id="5402974at2759"/>
<dbReference type="PROSITE" id="PS50039">
    <property type="entry name" value="FORK_HEAD_3"/>
    <property type="match status" value="1"/>
</dbReference>
<dbReference type="FunFam" id="1.10.10.10:FF:001472">
    <property type="entry name" value="Forkhead domain protein 1"/>
    <property type="match status" value="1"/>
</dbReference>
<dbReference type="InterPro" id="IPR030456">
    <property type="entry name" value="TF_fork_head_CS_2"/>
</dbReference>
<dbReference type="Gene3D" id="1.10.10.10">
    <property type="entry name" value="Winged helix-like DNA-binding domain superfamily/Winged helix DNA-binding domain"/>
    <property type="match status" value="1"/>
</dbReference>
<gene>
    <name evidence="6" type="ORF">EDS130_LOCUS11486</name>
</gene>
<dbReference type="InterPro" id="IPR047514">
    <property type="entry name" value="FH_FOXL1"/>
</dbReference>
<accession>A0A814C2R8</accession>
<dbReference type="InterPro" id="IPR001766">
    <property type="entry name" value="Fork_head_dom"/>
</dbReference>
<feature type="DNA-binding region" description="Fork-head" evidence="3">
    <location>
        <begin position="71"/>
        <end position="165"/>
    </location>
</feature>
<keyword evidence="1 3" id="KW-0238">DNA-binding</keyword>
<dbReference type="PROSITE" id="PS00658">
    <property type="entry name" value="FORK_HEAD_2"/>
    <property type="match status" value="1"/>
</dbReference>
<evidence type="ECO:0000256" key="1">
    <source>
        <dbReference type="ARBA" id="ARBA00023125"/>
    </source>
</evidence>
<evidence type="ECO:0000313" key="7">
    <source>
        <dbReference type="Proteomes" id="UP000663852"/>
    </source>
</evidence>
<evidence type="ECO:0000259" key="5">
    <source>
        <dbReference type="PROSITE" id="PS50039"/>
    </source>
</evidence>
<comment type="subcellular location">
    <subcellularLocation>
        <location evidence="3">Nucleus</location>
    </subcellularLocation>
</comment>
<dbReference type="GO" id="GO:0005634">
    <property type="term" value="C:nucleus"/>
    <property type="evidence" value="ECO:0007669"/>
    <property type="project" value="UniProtKB-SubCell"/>
</dbReference>
<organism evidence="6 7">
    <name type="scientific">Adineta ricciae</name>
    <name type="common">Rotifer</name>
    <dbReference type="NCBI Taxonomy" id="249248"/>
    <lineage>
        <taxon>Eukaryota</taxon>
        <taxon>Metazoa</taxon>
        <taxon>Spiralia</taxon>
        <taxon>Gnathifera</taxon>
        <taxon>Rotifera</taxon>
        <taxon>Eurotatoria</taxon>
        <taxon>Bdelloidea</taxon>
        <taxon>Adinetida</taxon>
        <taxon>Adinetidae</taxon>
        <taxon>Adineta</taxon>
    </lineage>
</organism>
<feature type="region of interest" description="Disordered" evidence="4">
    <location>
        <begin position="158"/>
        <end position="248"/>
    </location>
</feature>
<dbReference type="Proteomes" id="UP000663852">
    <property type="component" value="Unassembled WGS sequence"/>
</dbReference>
<evidence type="ECO:0000313" key="6">
    <source>
        <dbReference type="EMBL" id="CAF0934660.1"/>
    </source>
</evidence>
<dbReference type="Pfam" id="PF00250">
    <property type="entry name" value="Forkhead"/>
    <property type="match status" value="1"/>
</dbReference>
<dbReference type="SUPFAM" id="SSF46785">
    <property type="entry name" value="Winged helix' DNA-binding domain"/>
    <property type="match status" value="1"/>
</dbReference>
<dbReference type="GO" id="GO:0009653">
    <property type="term" value="P:anatomical structure morphogenesis"/>
    <property type="evidence" value="ECO:0007669"/>
    <property type="project" value="TreeGrafter"/>
</dbReference>
<dbReference type="InterPro" id="IPR036390">
    <property type="entry name" value="WH_DNA-bd_sf"/>
</dbReference>
<evidence type="ECO:0000256" key="3">
    <source>
        <dbReference type="PROSITE-ProRule" id="PRU00089"/>
    </source>
</evidence>
<dbReference type="PANTHER" id="PTHR11829:SF388">
    <property type="entry name" value="FORK HEAD DOMAIN-CONTAINING PROTEIN L1-RELATED"/>
    <property type="match status" value="1"/>
</dbReference>
<dbReference type="SMART" id="SM00339">
    <property type="entry name" value="FH"/>
    <property type="match status" value="1"/>
</dbReference>
<dbReference type="GO" id="GO:0000981">
    <property type="term" value="F:DNA-binding transcription factor activity, RNA polymerase II-specific"/>
    <property type="evidence" value="ECO:0007669"/>
    <property type="project" value="TreeGrafter"/>
</dbReference>
<comment type="caution">
    <text evidence="6">The sequence shown here is derived from an EMBL/GenBank/DDBJ whole genome shotgun (WGS) entry which is preliminary data.</text>
</comment>
<feature type="compositionally biased region" description="Low complexity" evidence="4">
    <location>
        <begin position="178"/>
        <end position="205"/>
    </location>
</feature>
<dbReference type="InterPro" id="IPR018122">
    <property type="entry name" value="TF_fork_head_CS_1"/>
</dbReference>
<keyword evidence="2 3" id="KW-0539">Nucleus</keyword>
<sequence>MISSSSHHLQQAYLAATAAALGAPHLFYAATGNPSANGLTNEQLSPESYALLRNYLLRSQSPSDKREQHQKPPYSYIALIAMAIKHAPHHKITLNGIYQFIMERFPYYHENKQGWQNSIRHNLSLNDCFIKVPREKGKPGKGSYWTLDSKCDEMFENGNYRRRKRRPKQMISTIQKPPSTSSSIPLDESSLSSSESNHNSLLISSHNDDDDINPSTNYDQYSFLKIEPSDSKKRRRSPTPEHDAKKKVKTVSAFSSIDTLIAPTKESKSVDSSLSPCRYNNNNNNPPYLSSIPPQYLSLLTNSFGLNPVYNRHFSTK</sequence>
<protein>
    <recommendedName>
        <fullName evidence="5">Fork-head domain-containing protein</fullName>
    </recommendedName>
</protein>
<dbReference type="PANTHER" id="PTHR11829">
    <property type="entry name" value="FORKHEAD BOX PROTEIN"/>
    <property type="match status" value="1"/>
</dbReference>
<dbReference type="PROSITE" id="PS00657">
    <property type="entry name" value="FORK_HEAD_1"/>
    <property type="match status" value="1"/>
</dbReference>
<evidence type="ECO:0000256" key="2">
    <source>
        <dbReference type="ARBA" id="ARBA00023242"/>
    </source>
</evidence>
<name>A0A814C2R8_ADIRI</name>
<dbReference type="EMBL" id="CAJNOJ010000042">
    <property type="protein sequence ID" value="CAF0934660.1"/>
    <property type="molecule type" value="Genomic_DNA"/>
</dbReference>
<dbReference type="InterPro" id="IPR050211">
    <property type="entry name" value="FOX_domain-containing"/>
</dbReference>